<dbReference type="InterPro" id="IPR017853">
    <property type="entry name" value="GH"/>
</dbReference>
<evidence type="ECO:0000256" key="11">
    <source>
        <dbReference type="SAM" id="Phobius"/>
    </source>
</evidence>
<dbReference type="PANTHER" id="PTHR31490:SF88">
    <property type="entry name" value="BETA-XYLANASE"/>
    <property type="match status" value="1"/>
</dbReference>
<comment type="catalytic activity">
    <reaction evidence="1 10">
        <text>Endohydrolysis of (1-&gt;4)-beta-D-xylosidic linkages in xylans.</text>
        <dbReference type="EC" id="3.2.1.8"/>
    </reaction>
</comment>
<dbReference type="EMBL" id="MU167417">
    <property type="protein sequence ID" value="KAG0140828.1"/>
    <property type="molecule type" value="Genomic_DNA"/>
</dbReference>
<evidence type="ECO:0000259" key="12">
    <source>
        <dbReference type="PROSITE" id="PS51760"/>
    </source>
</evidence>
<evidence type="ECO:0000256" key="4">
    <source>
        <dbReference type="ARBA" id="ARBA00022729"/>
    </source>
</evidence>
<dbReference type="Pfam" id="PF00331">
    <property type="entry name" value="Glyco_hydro_10"/>
    <property type="match status" value="1"/>
</dbReference>
<dbReference type="PROSITE" id="PS00591">
    <property type="entry name" value="GH10_1"/>
    <property type="match status" value="1"/>
</dbReference>
<dbReference type="EC" id="3.2.1.8" evidence="10"/>
<dbReference type="PANTHER" id="PTHR31490">
    <property type="entry name" value="GLYCOSYL HYDROLASE"/>
    <property type="match status" value="1"/>
</dbReference>
<keyword evidence="8 10" id="KW-0624">Polysaccharide degradation</keyword>
<keyword evidence="5 10" id="KW-0378">Hydrolase</keyword>
<keyword evidence="3" id="KW-0858">Xylan degradation</keyword>
<evidence type="ECO:0000313" key="13">
    <source>
        <dbReference type="EMBL" id="KAG0140828.1"/>
    </source>
</evidence>
<keyword evidence="4" id="KW-0732">Signal</keyword>
<feature type="domain" description="GH10" evidence="12">
    <location>
        <begin position="19"/>
        <end position="315"/>
    </location>
</feature>
<evidence type="ECO:0000256" key="2">
    <source>
        <dbReference type="ARBA" id="ARBA00007495"/>
    </source>
</evidence>
<evidence type="ECO:0000256" key="10">
    <source>
        <dbReference type="RuleBase" id="RU361174"/>
    </source>
</evidence>
<keyword evidence="11" id="KW-1133">Transmembrane helix</keyword>
<feature type="active site" description="Nucleophile" evidence="9">
    <location>
        <position position="253"/>
    </location>
</feature>
<protein>
    <recommendedName>
        <fullName evidence="10">Beta-xylanase</fullName>
        <ecNumber evidence="10">3.2.1.8</ecNumber>
    </recommendedName>
</protein>
<feature type="transmembrane region" description="Helical" evidence="11">
    <location>
        <begin position="6"/>
        <end position="26"/>
    </location>
</feature>
<evidence type="ECO:0000256" key="7">
    <source>
        <dbReference type="ARBA" id="ARBA00023295"/>
    </source>
</evidence>
<gene>
    <name evidence="13" type="ORF">CROQUDRAFT_52653</name>
</gene>
<dbReference type="InterPro" id="IPR001000">
    <property type="entry name" value="GH10_dom"/>
</dbReference>
<dbReference type="PROSITE" id="PS51760">
    <property type="entry name" value="GH10_2"/>
    <property type="match status" value="1"/>
</dbReference>
<organism evidence="13 14">
    <name type="scientific">Cronartium quercuum f. sp. fusiforme G11</name>
    <dbReference type="NCBI Taxonomy" id="708437"/>
    <lineage>
        <taxon>Eukaryota</taxon>
        <taxon>Fungi</taxon>
        <taxon>Dikarya</taxon>
        <taxon>Basidiomycota</taxon>
        <taxon>Pucciniomycotina</taxon>
        <taxon>Pucciniomycetes</taxon>
        <taxon>Pucciniales</taxon>
        <taxon>Coleosporiaceae</taxon>
        <taxon>Cronartium</taxon>
    </lineage>
</organism>
<evidence type="ECO:0000256" key="3">
    <source>
        <dbReference type="ARBA" id="ARBA00022651"/>
    </source>
</evidence>
<dbReference type="AlphaFoldDB" id="A0A9P6T7U7"/>
<evidence type="ECO:0000256" key="6">
    <source>
        <dbReference type="ARBA" id="ARBA00023277"/>
    </source>
</evidence>
<evidence type="ECO:0000256" key="8">
    <source>
        <dbReference type="ARBA" id="ARBA00023326"/>
    </source>
</evidence>
<reference evidence="13" key="1">
    <citation type="submission" date="2013-11" db="EMBL/GenBank/DDBJ databases">
        <title>Genome sequence of the fusiform rust pathogen reveals effectors for host alternation and coevolution with pine.</title>
        <authorList>
            <consortium name="DOE Joint Genome Institute"/>
            <person name="Smith K."/>
            <person name="Pendleton A."/>
            <person name="Kubisiak T."/>
            <person name="Anderson C."/>
            <person name="Salamov A."/>
            <person name="Aerts A."/>
            <person name="Riley R."/>
            <person name="Clum A."/>
            <person name="Lindquist E."/>
            <person name="Ence D."/>
            <person name="Campbell M."/>
            <person name="Kronenberg Z."/>
            <person name="Feau N."/>
            <person name="Dhillon B."/>
            <person name="Hamelin R."/>
            <person name="Burleigh J."/>
            <person name="Smith J."/>
            <person name="Yandell M."/>
            <person name="Nelson C."/>
            <person name="Grigoriev I."/>
            <person name="Davis J."/>
        </authorList>
    </citation>
    <scope>NUCLEOTIDE SEQUENCE</scope>
    <source>
        <strain evidence="13">G11</strain>
    </source>
</reference>
<comment type="similarity">
    <text evidence="2 10">Belongs to the glycosyl hydrolase 10 (cellulase F) family.</text>
</comment>
<dbReference type="GO" id="GO:0031176">
    <property type="term" value="F:endo-1,4-beta-xylanase activity"/>
    <property type="evidence" value="ECO:0007669"/>
    <property type="project" value="UniProtKB-EC"/>
</dbReference>
<keyword evidence="11" id="KW-0472">Membrane</keyword>
<dbReference type="SMART" id="SM00633">
    <property type="entry name" value="Glyco_10"/>
    <property type="match status" value="1"/>
</dbReference>
<dbReference type="PRINTS" id="PR00134">
    <property type="entry name" value="GLHYDRLASE10"/>
</dbReference>
<evidence type="ECO:0000256" key="5">
    <source>
        <dbReference type="ARBA" id="ARBA00022801"/>
    </source>
</evidence>
<evidence type="ECO:0000256" key="1">
    <source>
        <dbReference type="ARBA" id="ARBA00000681"/>
    </source>
</evidence>
<keyword evidence="11" id="KW-0812">Transmembrane</keyword>
<dbReference type="InterPro" id="IPR031158">
    <property type="entry name" value="GH10_AS"/>
</dbReference>
<dbReference type="Proteomes" id="UP000886653">
    <property type="component" value="Unassembled WGS sequence"/>
</dbReference>
<name>A0A9P6T7U7_9BASI</name>
<evidence type="ECO:0000313" key="14">
    <source>
        <dbReference type="Proteomes" id="UP000886653"/>
    </source>
</evidence>
<comment type="caution">
    <text evidence="13">The sequence shown here is derived from an EMBL/GenBank/DDBJ whole genome shotgun (WGS) entry which is preliminary data.</text>
</comment>
<keyword evidence="6 10" id="KW-0119">Carbohydrate metabolism</keyword>
<evidence type="ECO:0000256" key="9">
    <source>
        <dbReference type="PROSITE-ProRule" id="PRU10061"/>
    </source>
</evidence>
<dbReference type="InterPro" id="IPR044846">
    <property type="entry name" value="GH10"/>
</dbReference>
<dbReference type="OrthoDB" id="3055998at2759"/>
<keyword evidence="14" id="KW-1185">Reference proteome</keyword>
<keyword evidence="7 10" id="KW-0326">Glycosidase</keyword>
<dbReference type="Gene3D" id="3.20.20.80">
    <property type="entry name" value="Glycosidases"/>
    <property type="match status" value="1"/>
</dbReference>
<dbReference type="SUPFAM" id="SSF51445">
    <property type="entry name" value="(Trans)glycosidases"/>
    <property type="match status" value="1"/>
</dbReference>
<proteinExistence type="inferred from homology"/>
<dbReference type="GO" id="GO:0045493">
    <property type="term" value="P:xylan catabolic process"/>
    <property type="evidence" value="ECO:0007669"/>
    <property type="project" value="UniProtKB-KW"/>
</dbReference>
<sequence>MNLNQPFFRTIIVCGVLGSLSISTLLPRGKQGQIAFGVAVNHTLLQTNHNYTAIVKHYFNSLTPGNEMKWDAIQKEKGKFTFEDADYIVKFASDNNQQVNAHTILWHRQAPDWVKYLPKSEMAEAIKTHINKFIEHFKGKIVSLDVCNEIFEEDGNFRQSFWYNTLGDYYPELALRTARNAAPDLKLYVNDYSNEGVNSKSNAMLKFAKKMKDLGILDGIGFQCHLQLGQVPSDLQTNLQRFVEAGLEVAITELDIRINLGGDRDPTDDELKQQKEDFSKVVKACLNVKGCKRVTIWGVFPQDSWVPQEYPGLLP</sequence>
<accession>A0A9P6T7U7</accession>